<proteinExistence type="predicted"/>
<keyword evidence="1" id="KW-0812">Transmembrane</keyword>
<dbReference type="Ensembl" id="ENSCCRT00020060614.1">
    <property type="protein sequence ID" value="ENSCCRP00020055151.1"/>
    <property type="gene ID" value="ENSCCRG00020025631.1"/>
</dbReference>
<keyword evidence="1" id="KW-0472">Membrane</keyword>
<reference evidence="2" key="1">
    <citation type="submission" date="2025-08" db="UniProtKB">
        <authorList>
            <consortium name="Ensembl"/>
        </authorList>
    </citation>
    <scope>IDENTIFICATION</scope>
</reference>
<sequence>MADSAQPELMDEDEPFLSNLDIFLFSLIAGLIVYWLIFRKKVEPIPEFKKLESVIINASVLLETVIVFSGCRSCC</sequence>
<dbReference type="Proteomes" id="UP000694701">
    <property type="component" value="Unplaced"/>
</dbReference>
<keyword evidence="1" id="KW-1133">Transmembrane helix</keyword>
<evidence type="ECO:0000256" key="1">
    <source>
        <dbReference type="SAM" id="Phobius"/>
    </source>
</evidence>
<evidence type="ECO:0000313" key="2">
    <source>
        <dbReference type="Ensembl" id="ENSCCRP00020055151.1"/>
    </source>
</evidence>
<organism evidence="2 3">
    <name type="scientific">Cyprinus carpio</name>
    <name type="common">Common carp</name>
    <dbReference type="NCBI Taxonomy" id="7962"/>
    <lineage>
        <taxon>Eukaryota</taxon>
        <taxon>Metazoa</taxon>
        <taxon>Chordata</taxon>
        <taxon>Craniata</taxon>
        <taxon>Vertebrata</taxon>
        <taxon>Euteleostomi</taxon>
        <taxon>Actinopterygii</taxon>
        <taxon>Neopterygii</taxon>
        <taxon>Teleostei</taxon>
        <taxon>Ostariophysi</taxon>
        <taxon>Cypriniformes</taxon>
        <taxon>Cyprinidae</taxon>
        <taxon>Cyprininae</taxon>
        <taxon>Cyprinus</taxon>
    </lineage>
</organism>
<dbReference type="AlphaFoldDB" id="A0A8C2FGK1"/>
<protein>
    <submittedName>
        <fullName evidence="2">Uncharacterized protein</fullName>
    </submittedName>
</protein>
<accession>A0A8C2FGK1</accession>
<name>A0A8C2FGK1_CYPCA</name>
<feature type="transmembrane region" description="Helical" evidence="1">
    <location>
        <begin position="20"/>
        <end position="38"/>
    </location>
</feature>
<evidence type="ECO:0000313" key="3">
    <source>
        <dbReference type="Proteomes" id="UP000694701"/>
    </source>
</evidence>